<evidence type="ECO:0000256" key="1">
    <source>
        <dbReference type="ARBA" id="ARBA00022679"/>
    </source>
</evidence>
<keyword evidence="2" id="KW-0547">Nucleotide-binding</keyword>
<sequence>MEVIVRQAVMNIIKPKIVFVLGCPGSGKGTLCGTLARKFNYRHLSAGELLRKEKVKVGSKYATTIDEHFRKGLMVPAEITATLLIKAIEKDPQAELFLIDGYPVTKDNFDYWNKMMASRVDLVGVLYLTAGEEVCRERILQRGASGSGREDDNEEVIRRRFRTYETESMPLITIYQKQGFVKEVDSRKPLEALLKDVEEILQELLNTRSTILEKEM</sequence>
<evidence type="ECO:0000256" key="2">
    <source>
        <dbReference type="ARBA" id="ARBA00022741"/>
    </source>
</evidence>
<dbReference type="PRINTS" id="PR00094">
    <property type="entry name" value="ADENYLTKNASE"/>
</dbReference>
<proteinExistence type="inferred from homology"/>
<dbReference type="PANTHER" id="PTHR23359">
    <property type="entry name" value="NUCLEOTIDE KINASE"/>
    <property type="match status" value="1"/>
</dbReference>
<name>A0A7R8W0P8_TIMDO</name>
<organism evidence="5">
    <name type="scientific">Timema douglasi</name>
    <name type="common">Walking stick</name>
    <dbReference type="NCBI Taxonomy" id="61478"/>
    <lineage>
        <taxon>Eukaryota</taxon>
        <taxon>Metazoa</taxon>
        <taxon>Ecdysozoa</taxon>
        <taxon>Arthropoda</taxon>
        <taxon>Hexapoda</taxon>
        <taxon>Insecta</taxon>
        <taxon>Pterygota</taxon>
        <taxon>Neoptera</taxon>
        <taxon>Polyneoptera</taxon>
        <taxon>Phasmatodea</taxon>
        <taxon>Timematodea</taxon>
        <taxon>Timematoidea</taxon>
        <taxon>Timematidae</taxon>
        <taxon>Timema</taxon>
    </lineage>
</organism>
<dbReference type="InterPro" id="IPR027417">
    <property type="entry name" value="P-loop_NTPase"/>
</dbReference>
<protein>
    <recommendedName>
        <fullName evidence="6">Adenylate kinase</fullName>
    </recommendedName>
</protein>
<dbReference type="InterPro" id="IPR000850">
    <property type="entry name" value="Adenylat/UMP-CMP_kin"/>
</dbReference>
<dbReference type="CDD" id="cd01428">
    <property type="entry name" value="ADK"/>
    <property type="match status" value="1"/>
</dbReference>
<dbReference type="EMBL" id="OA582934">
    <property type="protein sequence ID" value="CAD7206516.1"/>
    <property type="molecule type" value="Genomic_DNA"/>
</dbReference>
<dbReference type="AlphaFoldDB" id="A0A7R8W0P8"/>
<dbReference type="HAMAP" id="MF_00235">
    <property type="entry name" value="Adenylate_kinase_Adk"/>
    <property type="match status" value="1"/>
</dbReference>
<evidence type="ECO:0008006" key="6">
    <source>
        <dbReference type="Google" id="ProtNLM"/>
    </source>
</evidence>
<evidence type="ECO:0000256" key="4">
    <source>
        <dbReference type="RuleBase" id="RU003330"/>
    </source>
</evidence>
<reference evidence="5" key="1">
    <citation type="submission" date="2020-11" db="EMBL/GenBank/DDBJ databases">
        <authorList>
            <person name="Tran Van P."/>
        </authorList>
    </citation>
    <scope>NUCLEOTIDE SEQUENCE</scope>
</reference>
<keyword evidence="3 4" id="KW-0418">Kinase</keyword>
<keyword evidence="1 4" id="KW-0808">Transferase</keyword>
<gene>
    <name evidence="5" type="ORF">TDIB3V08_LOCUS12665</name>
</gene>
<dbReference type="GO" id="GO:0006139">
    <property type="term" value="P:nucleobase-containing compound metabolic process"/>
    <property type="evidence" value="ECO:0007669"/>
    <property type="project" value="InterPro"/>
</dbReference>
<dbReference type="SUPFAM" id="SSF52540">
    <property type="entry name" value="P-loop containing nucleoside triphosphate hydrolases"/>
    <property type="match status" value="1"/>
</dbReference>
<comment type="similarity">
    <text evidence="4">Belongs to the adenylate kinase family.</text>
</comment>
<evidence type="ECO:0000256" key="3">
    <source>
        <dbReference type="ARBA" id="ARBA00022777"/>
    </source>
</evidence>
<evidence type="ECO:0000313" key="5">
    <source>
        <dbReference type="EMBL" id="CAD7206516.1"/>
    </source>
</evidence>
<dbReference type="GO" id="GO:0019205">
    <property type="term" value="F:nucleobase-containing compound kinase activity"/>
    <property type="evidence" value="ECO:0007669"/>
    <property type="project" value="InterPro"/>
</dbReference>
<accession>A0A7R8W0P8</accession>
<dbReference type="Gene3D" id="3.40.50.300">
    <property type="entry name" value="P-loop containing nucleotide triphosphate hydrolases"/>
    <property type="match status" value="1"/>
</dbReference>
<dbReference type="Pfam" id="PF00406">
    <property type="entry name" value="ADK"/>
    <property type="match status" value="1"/>
</dbReference>
<dbReference type="GO" id="GO:0005524">
    <property type="term" value="F:ATP binding"/>
    <property type="evidence" value="ECO:0007669"/>
    <property type="project" value="InterPro"/>
</dbReference>